<dbReference type="PANTHER" id="PTHR23501">
    <property type="entry name" value="MAJOR FACILITATOR SUPERFAMILY"/>
    <property type="match status" value="1"/>
</dbReference>
<organism evidence="7 8">
    <name type="scientific">Blastococcus aurantiacus</name>
    <dbReference type="NCBI Taxonomy" id="1550231"/>
    <lineage>
        <taxon>Bacteria</taxon>
        <taxon>Bacillati</taxon>
        <taxon>Actinomycetota</taxon>
        <taxon>Actinomycetes</taxon>
        <taxon>Geodermatophilales</taxon>
        <taxon>Geodermatophilaceae</taxon>
        <taxon>Blastococcus</taxon>
    </lineage>
</organism>
<evidence type="ECO:0000259" key="6">
    <source>
        <dbReference type="PROSITE" id="PS50850"/>
    </source>
</evidence>
<feature type="transmembrane region" description="Helical" evidence="5">
    <location>
        <begin position="298"/>
        <end position="320"/>
    </location>
</feature>
<evidence type="ECO:0000256" key="4">
    <source>
        <dbReference type="ARBA" id="ARBA00023136"/>
    </source>
</evidence>
<feature type="transmembrane region" description="Helical" evidence="5">
    <location>
        <begin position="236"/>
        <end position="256"/>
    </location>
</feature>
<name>A0A1G7KLM7_9ACTN</name>
<dbReference type="PANTHER" id="PTHR23501:SF154">
    <property type="entry name" value="MULTIDRUG-EFFLUX TRANSPORTER RV1634-RELATED"/>
    <property type="match status" value="1"/>
</dbReference>
<dbReference type="GO" id="GO:0005886">
    <property type="term" value="C:plasma membrane"/>
    <property type="evidence" value="ECO:0007669"/>
    <property type="project" value="UniProtKB-SubCell"/>
</dbReference>
<dbReference type="InterPro" id="IPR020846">
    <property type="entry name" value="MFS_dom"/>
</dbReference>
<dbReference type="OrthoDB" id="9778875at2"/>
<dbReference type="PROSITE" id="PS00217">
    <property type="entry name" value="SUGAR_TRANSPORT_2"/>
    <property type="match status" value="1"/>
</dbReference>
<feature type="transmembrane region" description="Helical" evidence="5">
    <location>
        <begin position="173"/>
        <end position="192"/>
    </location>
</feature>
<reference evidence="8" key="1">
    <citation type="submission" date="2016-10" db="EMBL/GenBank/DDBJ databases">
        <authorList>
            <person name="Varghese N."/>
            <person name="Submissions S."/>
        </authorList>
    </citation>
    <scope>NUCLEOTIDE SEQUENCE [LARGE SCALE GENOMIC DNA]</scope>
    <source>
        <strain evidence="8">DSM 44268</strain>
    </source>
</reference>
<dbReference type="InterPro" id="IPR036259">
    <property type="entry name" value="MFS_trans_sf"/>
</dbReference>
<comment type="subcellular location">
    <subcellularLocation>
        <location evidence="1">Cell membrane</location>
        <topology evidence="1">Multi-pass membrane protein</topology>
    </subcellularLocation>
</comment>
<feature type="transmembrane region" description="Helical" evidence="5">
    <location>
        <begin position="403"/>
        <end position="421"/>
    </location>
</feature>
<dbReference type="PROSITE" id="PS50850">
    <property type="entry name" value="MFS"/>
    <property type="match status" value="1"/>
</dbReference>
<dbReference type="STRING" id="1550231.SAMN05660662_1946"/>
<evidence type="ECO:0000256" key="1">
    <source>
        <dbReference type="ARBA" id="ARBA00004651"/>
    </source>
</evidence>
<feature type="transmembrane region" description="Helical" evidence="5">
    <location>
        <begin position="116"/>
        <end position="133"/>
    </location>
</feature>
<sequence>MVGPFVERAVAPSIWDAGHRRTTIGLLTLVTLVAFEAMAVGTAMPSAVAELDGVAWYAWPFSAFLITSVVGMVVGGEVGDRRSPRPGVLAGVLVFATGLLIAGVAQHMAVLVLGRAVQGLGAGVVIVLLYVIAGQAYSSELRPRLFGAFAAGWVLPALIGPLAAGLVTTHLGWRGVFLCLLPLVAAGLALLLGAGRDEPVEREPAAEARRSNAPWALLAGAGIAALQYAAQRLDAAAVLLALGGVLALAAGLRRLLPRGTVRARPGIPAVIASRGLLAGAFFGMDALLPFILTEQHGWSATTAGLPLTAGAVGWVVAAQLQGRRADVPRQRVLRAGFLLLALGLVATATSAVPALGGWPAYLTWFIAGVGMGLGMPSVGVLLLDQSPEAERGANSAAFQISDVTASALCVGLSGVLVAGAADGGGALLPAVLAAVAVLTVPALLGARVAGRTVPPGQEASAAATTLAAT</sequence>
<keyword evidence="8" id="KW-1185">Reference proteome</keyword>
<dbReference type="InterPro" id="IPR011701">
    <property type="entry name" value="MFS"/>
</dbReference>
<proteinExistence type="predicted"/>
<evidence type="ECO:0000256" key="3">
    <source>
        <dbReference type="ARBA" id="ARBA00022989"/>
    </source>
</evidence>
<protein>
    <submittedName>
        <fullName evidence="7">Predicted arabinose efflux permease, MFS family</fullName>
    </submittedName>
</protein>
<evidence type="ECO:0000256" key="2">
    <source>
        <dbReference type="ARBA" id="ARBA00022692"/>
    </source>
</evidence>
<evidence type="ECO:0000313" key="7">
    <source>
        <dbReference type="EMBL" id="SDF38011.1"/>
    </source>
</evidence>
<keyword evidence="2 5" id="KW-0812">Transmembrane</keyword>
<dbReference type="Proteomes" id="UP000199406">
    <property type="component" value="Unassembled WGS sequence"/>
</dbReference>
<dbReference type="AlphaFoldDB" id="A0A1G7KLM7"/>
<feature type="transmembrane region" description="Helical" evidence="5">
    <location>
        <begin position="268"/>
        <end position="292"/>
    </location>
</feature>
<feature type="transmembrane region" description="Helical" evidence="5">
    <location>
        <begin position="88"/>
        <end position="110"/>
    </location>
</feature>
<keyword evidence="4 5" id="KW-0472">Membrane</keyword>
<accession>A0A1G7KLM7</accession>
<dbReference type="Gene3D" id="1.20.1250.20">
    <property type="entry name" value="MFS general substrate transporter like domains"/>
    <property type="match status" value="1"/>
</dbReference>
<dbReference type="GO" id="GO:0022857">
    <property type="term" value="F:transmembrane transporter activity"/>
    <property type="evidence" value="ECO:0007669"/>
    <property type="project" value="InterPro"/>
</dbReference>
<dbReference type="EMBL" id="FNBT01000003">
    <property type="protein sequence ID" value="SDF38011.1"/>
    <property type="molecule type" value="Genomic_DNA"/>
</dbReference>
<feature type="transmembrane region" description="Helical" evidence="5">
    <location>
        <begin position="332"/>
        <end position="355"/>
    </location>
</feature>
<dbReference type="SUPFAM" id="SSF103473">
    <property type="entry name" value="MFS general substrate transporter"/>
    <property type="match status" value="1"/>
</dbReference>
<evidence type="ECO:0000256" key="5">
    <source>
        <dbReference type="SAM" id="Phobius"/>
    </source>
</evidence>
<feature type="transmembrane region" description="Helical" evidence="5">
    <location>
        <begin position="24"/>
        <end position="44"/>
    </location>
</feature>
<dbReference type="Pfam" id="PF07690">
    <property type="entry name" value="MFS_1"/>
    <property type="match status" value="2"/>
</dbReference>
<feature type="transmembrane region" description="Helical" evidence="5">
    <location>
        <begin position="145"/>
        <end position="167"/>
    </location>
</feature>
<gene>
    <name evidence="7" type="ORF">SAMN05660662_1946</name>
</gene>
<dbReference type="InterPro" id="IPR005829">
    <property type="entry name" value="Sugar_transporter_CS"/>
</dbReference>
<evidence type="ECO:0000313" key="8">
    <source>
        <dbReference type="Proteomes" id="UP000199406"/>
    </source>
</evidence>
<feature type="transmembrane region" description="Helical" evidence="5">
    <location>
        <begin position="427"/>
        <end position="446"/>
    </location>
</feature>
<feature type="transmembrane region" description="Helical" evidence="5">
    <location>
        <begin position="361"/>
        <end position="383"/>
    </location>
</feature>
<feature type="transmembrane region" description="Helical" evidence="5">
    <location>
        <begin position="56"/>
        <end position="76"/>
    </location>
</feature>
<keyword evidence="3 5" id="KW-1133">Transmembrane helix</keyword>
<feature type="transmembrane region" description="Helical" evidence="5">
    <location>
        <begin position="213"/>
        <end position="230"/>
    </location>
</feature>
<feature type="domain" description="Major facilitator superfamily (MFS) profile" evidence="6">
    <location>
        <begin position="22"/>
        <end position="448"/>
    </location>
</feature>